<sequence>MAFQEAAQSFVELLQKLLNDATKACEELKMDVLENHFCLMKIEYKERQSQLTAKMNKGLSLTANKEEWIYGTGKLINGELLIGRLSALASASGNESIHLNSDNVKTFFEIHDFCPKESTKLPTQKELAAKKNDKPEKPNTEKQKVLTGNKDSSAKKSVIQSHKDSSVKKSVIPPTNVNDSTKDSSKIQTVIAAKVNSCDKQSSLLTMRMSQKAWDSVSAPTLANCWGVTKIIKNSPNSCLEVINKSIENGTTALESQLNTLESIGAVLPQNRMSLSKLLDLEGENNHTLQMCSDEEIFASAEKIDEPLEVEPEANKQPLKKKKGLTPRKIAEEKTTPLKKSTTSTAPPSKKKSSTNLTNLLETYQQKVLNYLHFKGQQAGIRDYFNPVTPQTTSTSRIRPSQESRVASTSKVTVEMLV</sequence>
<feature type="compositionally biased region" description="Basic and acidic residues" evidence="1">
    <location>
        <begin position="127"/>
        <end position="144"/>
    </location>
</feature>
<proteinExistence type="predicted"/>
<evidence type="ECO:0000313" key="3">
    <source>
        <dbReference type="Proteomes" id="UP000238274"/>
    </source>
</evidence>
<dbReference type="EMBL" id="PKSM01000269">
    <property type="protein sequence ID" value="POV99622.1"/>
    <property type="molecule type" value="Genomic_DNA"/>
</dbReference>
<organism evidence="2 3">
    <name type="scientific">Puccinia striiformis</name>
    <dbReference type="NCBI Taxonomy" id="27350"/>
    <lineage>
        <taxon>Eukaryota</taxon>
        <taxon>Fungi</taxon>
        <taxon>Dikarya</taxon>
        <taxon>Basidiomycota</taxon>
        <taxon>Pucciniomycotina</taxon>
        <taxon>Pucciniomycetes</taxon>
        <taxon>Pucciniales</taxon>
        <taxon>Pucciniaceae</taxon>
        <taxon>Puccinia</taxon>
    </lineage>
</organism>
<dbReference type="VEuPathDB" id="FungiDB:PSTT_02382"/>
<gene>
    <name evidence="2" type="ORF">PSHT_13471</name>
</gene>
<comment type="caution">
    <text evidence="2">The sequence shown here is derived from an EMBL/GenBank/DDBJ whole genome shotgun (WGS) entry which is preliminary data.</text>
</comment>
<reference evidence="2 3" key="1">
    <citation type="submission" date="2017-12" db="EMBL/GenBank/DDBJ databases">
        <title>Gene loss provides genomic basis for host adaptation in cereal stripe rust fungi.</title>
        <authorList>
            <person name="Xia C."/>
        </authorList>
    </citation>
    <scope>NUCLEOTIDE SEQUENCE [LARGE SCALE GENOMIC DNA]</scope>
    <source>
        <strain evidence="2 3">93TX-2</strain>
    </source>
</reference>
<name>A0A2S4UQM5_9BASI</name>
<dbReference type="OrthoDB" id="162969at2759"/>
<feature type="region of interest" description="Disordered" evidence="1">
    <location>
        <begin position="121"/>
        <end position="186"/>
    </location>
</feature>
<reference evidence="3" key="2">
    <citation type="journal article" date="2018" name="BMC Genomics">
        <title>Genomic insights into host adaptation between the wheat stripe rust pathogen (Puccinia striiformis f. sp. tritici) and the barley stripe rust pathogen (Puccinia striiformis f. sp. hordei).</title>
        <authorList>
            <person name="Xia C."/>
            <person name="Wang M."/>
            <person name="Yin C."/>
            <person name="Cornejo O.E."/>
            <person name="Hulbert S.H."/>
            <person name="Chen X."/>
        </authorList>
    </citation>
    <scope>NUCLEOTIDE SEQUENCE [LARGE SCALE GENOMIC DNA]</scope>
    <source>
        <strain evidence="3">93TX-2</strain>
    </source>
</reference>
<evidence type="ECO:0000313" key="2">
    <source>
        <dbReference type="EMBL" id="POV99622.1"/>
    </source>
</evidence>
<dbReference type="VEuPathDB" id="FungiDB:PSHT_13471"/>
<dbReference type="Proteomes" id="UP000238274">
    <property type="component" value="Unassembled WGS sequence"/>
</dbReference>
<keyword evidence="3" id="KW-1185">Reference proteome</keyword>
<feature type="compositionally biased region" description="Low complexity" evidence="1">
    <location>
        <begin position="338"/>
        <end position="348"/>
    </location>
</feature>
<accession>A0A2S4UQM5</accession>
<dbReference type="AlphaFoldDB" id="A0A2S4UQM5"/>
<reference evidence="3" key="3">
    <citation type="journal article" date="2018" name="Mol. Plant Microbe Interact.">
        <title>Genome sequence resources for the wheat stripe rust pathogen (Puccinia striiformis f. sp. tritici) and the barley stripe rust pathogen (Puccinia striiformis f. sp. hordei).</title>
        <authorList>
            <person name="Xia C."/>
            <person name="Wang M."/>
            <person name="Yin C."/>
            <person name="Cornejo O.E."/>
            <person name="Hulbert S.H."/>
            <person name="Chen X."/>
        </authorList>
    </citation>
    <scope>NUCLEOTIDE SEQUENCE [LARGE SCALE GENOMIC DNA]</scope>
    <source>
        <strain evidence="3">93TX-2</strain>
    </source>
</reference>
<protein>
    <submittedName>
        <fullName evidence="2">Uncharacterized protein</fullName>
    </submittedName>
</protein>
<feature type="region of interest" description="Disordered" evidence="1">
    <location>
        <begin position="308"/>
        <end position="356"/>
    </location>
</feature>
<evidence type="ECO:0000256" key="1">
    <source>
        <dbReference type="SAM" id="MobiDB-lite"/>
    </source>
</evidence>
<dbReference type="VEuPathDB" id="FungiDB:PSTT_09570"/>